<dbReference type="VEuPathDB" id="PlasmoDB:PmUG01_14063200"/>
<accession>A0A1C3L352</accession>
<dbReference type="AlphaFoldDB" id="A0A1C3L352"/>
<organism evidence="1 2">
    <name type="scientific">Plasmodium malariae</name>
    <dbReference type="NCBI Taxonomy" id="5858"/>
    <lineage>
        <taxon>Eukaryota</taxon>
        <taxon>Sar</taxon>
        <taxon>Alveolata</taxon>
        <taxon>Apicomplexa</taxon>
        <taxon>Aconoidasida</taxon>
        <taxon>Haemosporida</taxon>
        <taxon>Plasmodiidae</taxon>
        <taxon>Plasmodium</taxon>
        <taxon>Plasmodium (Plasmodium)</taxon>
    </lineage>
</organism>
<proteinExistence type="predicted"/>
<name>A0A1C3L352_PLAMA</name>
<protein>
    <submittedName>
        <fullName evidence="1">Uncharacterized protein</fullName>
    </submittedName>
</protein>
<evidence type="ECO:0000313" key="1">
    <source>
        <dbReference type="EMBL" id="SBT80969.1"/>
    </source>
</evidence>
<dbReference type="EMBL" id="LT594502">
    <property type="protein sequence ID" value="SBT80969.1"/>
    <property type="molecule type" value="Genomic_DNA"/>
</dbReference>
<gene>
    <name evidence="1" type="primary">PmlGA01_140046900</name>
    <name evidence="1" type="ORF">PMLGA01_140046900</name>
</gene>
<reference evidence="1 2" key="1">
    <citation type="submission" date="2016-06" db="EMBL/GenBank/DDBJ databases">
        <authorList>
            <consortium name="Pathogen Informatics"/>
        </authorList>
    </citation>
    <scope>NUCLEOTIDE SEQUENCE [LARGE SCALE GENOMIC DNA]</scope>
    <source>
        <strain evidence="1">PmlGA01</strain>
    </source>
</reference>
<evidence type="ECO:0000313" key="2">
    <source>
        <dbReference type="Proteomes" id="UP000219799"/>
    </source>
</evidence>
<sequence>MQTISAGRGGQKRNTNAHTYTRFKYSGEPDFSDFTRLMTGYYNICKIYIKRKDEDREELIPIVEKVNHFHFVLFHMYNYLLKHKHFNYSNVIAQKEWKKDEKIKRNSS</sequence>
<dbReference type="Proteomes" id="UP000219799">
    <property type="component" value="Chromosome 14"/>
</dbReference>